<feature type="domain" description="DUF11" evidence="3">
    <location>
        <begin position="385"/>
        <end position="476"/>
    </location>
</feature>
<dbReference type="InterPro" id="IPR013783">
    <property type="entry name" value="Ig-like_fold"/>
</dbReference>
<evidence type="ECO:0000313" key="5">
    <source>
        <dbReference type="Proteomes" id="UP000004358"/>
    </source>
</evidence>
<sequence>MDAMKNLYLRFTAIGSVASLGVAAIVQSVLSSAQTAGQPVVDAAQENVAALVDATTSAGEDAARYVPPIVRANNENDDPGNSAATDPPPPASHRFSLADGASAAPTAAATSRFLGDASPENPSTPTQPAPVSVGDTPQPPVSRFSLSGGAPTPAAATPSADAAPTATPAPVTRAPSTGSRFQIGDSTPAAAAVGAAAGAGAAAVGAAVAAETAPTPSYGTRFSGAPSSAAPAAADTPSSMSGESESPAATLASQPRTMPSESAATPRYTAPPLGSSSEPTAPAPSSRFQFSSSGAGSAPVSSTPAPVGGMPRETPAATERYPAPASIGGPVPVTPESYPSPRSTPTPSYQPSRDLLGSGGPAVSGIGKPGDAKLEGLQQPSISLEKRAPVEIQVGKPATFSLVVKNVGQTIAHDVVIRDSVPAGTALVSTTPTAESGVDGQLLWKIGQIAPGEEKRLTMELMPQTEGDVGSVATVSFAAHATVRSRVTKPELTIEQTAAPTVLIGDNLMLAITVSNPGTGPATGVVLEEIVPANFIHPAGGELEFEIGTLKPGETRSLELTLKADKAGRTQNVLGIRGDGNLQTQTELNIEVIAPQLELTMVGPKLRYLDRPAKYQVSVSNPGTAPAQGIDLITYLPKGMKFVDANNAGQYDSNQHAIFWNLEELPPSQSGTVELTALPIEAGDQKIRVEGSARMGLTAQNETLVQVEGIVALFFEVADQADPIELGKDTTYDVRVVNQGSKTATNVRVAAMLPPGMQGVDASGASKGTVSGSDVIFEPLARLQPKAEETFRIKVKGIAAGDQRIKVQISSDEIPQPITKEESTRVYSDR</sequence>
<feature type="compositionally biased region" description="Low complexity" evidence="1">
    <location>
        <begin position="275"/>
        <end position="308"/>
    </location>
</feature>
<evidence type="ECO:0000256" key="2">
    <source>
        <dbReference type="SAM" id="Phobius"/>
    </source>
</evidence>
<feature type="compositionally biased region" description="Polar residues" evidence="1">
    <location>
        <begin position="251"/>
        <end position="263"/>
    </location>
</feature>
<keyword evidence="2" id="KW-0472">Membrane</keyword>
<dbReference type="InterPro" id="IPR001434">
    <property type="entry name" value="OmcB-like_DUF11"/>
</dbReference>
<dbReference type="EMBL" id="AANZ01000007">
    <property type="protein sequence ID" value="EAQ80755.1"/>
    <property type="molecule type" value="Genomic_DNA"/>
</dbReference>
<feature type="domain" description="DUF11" evidence="3">
    <location>
        <begin position="492"/>
        <end position="578"/>
    </location>
</feature>
<feature type="domain" description="DUF11" evidence="3">
    <location>
        <begin position="612"/>
        <end position="684"/>
    </location>
</feature>
<dbReference type="STRING" id="314230.DSM3645_12081"/>
<feature type="region of interest" description="Disordered" evidence="1">
    <location>
        <begin position="811"/>
        <end position="830"/>
    </location>
</feature>
<feature type="compositionally biased region" description="Low complexity" evidence="1">
    <location>
        <begin position="101"/>
        <end position="111"/>
    </location>
</feature>
<keyword evidence="2" id="KW-0812">Transmembrane</keyword>
<feature type="transmembrane region" description="Helical" evidence="2">
    <location>
        <begin position="7"/>
        <end position="30"/>
    </location>
</feature>
<feature type="compositionally biased region" description="Low complexity" evidence="1">
    <location>
        <begin position="337"/>
        <end position="353"/>
    </location>
</feature>
<dbReference type="InterPro" id="IPR047589">
    <property type="entry name" value="DUF11_rpt"/>
</dbReference>
<evidence type="ECO:0000313" key="4">
    <source>
        <dbReference type="EMBL" id="EAQ80755.1"/>
    </source>
</evidence>
<protein>
    <submittedName>
        <fullName evidence="4">60 kDa outer membrane protein</fullName>
    </submittedName>
</protein>
<feature type="domain" description="DUF11" evidence="3">
    <location>
        <begin position="723"/>
        <end position="820"/>
    </location>
</feature>
<evidence type="ECO:0000259" key="3">
    <source>
        <dbReference type="Pfam" id="PF01345"/>
    </source>
</evidence>
<proteinExistence type="predicted"/>
<keyword evidence="2" id="KW-1133">Transmembrane helix</keyword>
<dbReference type="eggNOG" id="COG1361">
    <property type="taxonomic scope" value="Bacteria"/>
</dbReference>
<dbReference type="Pfam" id="PF01345">
    <property type="entry name" value="DUF11"/>
    <property type="match status" value="4"/>
</dbReference>
<evidence type="ECO:0000256" key="1">
    <source>
        <dbReference type="SAM" id="MobiDB-lite"/>
    </source>
</evidence>
<dbReference type="Gene3D" id="2.60.40.10">
    <property type="entry name" value="Immunoglobulins"/>
    <property type="match status" value="3"/>
</dbReference>
<name>A3ZRI6_9BACT</name>
<dbReference type="Proteomes" id="UP000004358">
    <property type="component" value="Unassembled WGS sequence"/>
</dbReference>
<dbReference type="HOGENOM" id="CLU_368754_0_0_0"/>
<dbReference type="AlphaFoldDB" id="A3ZRI6"/>
<accession>A3ZRI6</accession>
<feature type="compositionally biased region" description="Low complexity" evidence="1">
    <location>
        <begin position="223"/>
        <end position="241"/>
    </location>
</feature>
<dbReference type="PANTHER" id="PTHR34819:SF3">
    <property type="entry name" value="CELL SURFACE PROTEIN"/>
    <property type="match status" value="1"/>
</dbReference>
<reference evidence="4 5" key="1">
    <citation type="submission" date="2006-02" db="EMBL/GenBank/DDBJ databases">
        <authorList>
            <person name="Amann R."/>
            <person name="Ferriera S."/>
            <person name="Johnson J."/>
            <person name="Kravitz S."/>
            <person name="Halpern A."/>
            <person name="Remington K."/>
            <person name="Beeson K."/>
            <person name="Tran B."/>
            <person name="Rogers Y.-H."/>
            <person name="Friedman R."/>
            <person name="Venter J.C."/>
        </authorList>
    </citation>
    <scope>NUCLEOTIDE SEQUENCE [LARGE SCALE GENOMIC DNA]</scope>
    <source>
        <strain evidence="4 5">DSM 3645</strain>
    </source>
</reference>
<dbReference type="PANTHER" id="PTHR34819">
    <property type="entry name" value="LARGE CYSTEINE-RICH PERIPLASMIC PROTEIN OMCB"/>
    <property type="match status" value="1"/>
</dbReference>
<feature type="compositionally biased region" description="Low complexity" evidence="1">
    <location>
        <begin position="150"/>
        <end position="177"/>
    </location>
</feature>
<dbReference type="InterPro" id="IPR051172">
    <property type="entry name" value="Chlamydia_OmcB"/>
</dbReference>
<gene>
    <name evidence="4" type="ORF">DSM3645_12081</name>
</gene>
<organism evidence="4 5">
    <name type="scientific">Blastopirellula marina DSM 3645</name>
    <dbReference type="NCBI Taxonomy" id="314230"/>
    <lineage>
        <taxon>Bacteria</taxon>
        <taxon>Pseudomonadati</taxon>
        <taxon>Planctomycetota</taxon>
        <taxon>Planctomycetia</taxon>
        <taxon>Pirellulales</taxon>
        <taxon>Pirellulaceae</taxon>
        <taxon>Blastopirellula</taxon>
    </lineage>
</organism>
<feature type="compositionally biased region" description="Basic and acidic residues" evidence="1">
    <location>
        <begin position="819"/>
        <end position="830"/>
    </location>
</feature>
<feature type="region of interest" description="Disordered" evidence="1">
    <location>
        <begin position="71"/>
        <end position="183"/>
    </location>
</feature>
<dbReference type="NCBIfam" id="TIGR01451">
    <property type="entry name" value="B_ant_repeat"/>
    <property type="match status" value="3"/>
</dbReference>
<comment type="caution">
    <text evidence="4">The sequence shown here is derived from an EMBL/GenBank/DDBJ whole genome shotgun (WGS) entry which is preliminary data.</text>
</comment>
<feature type="region of interest" description="Disordered" evidence="1">
    <location>
        <begin position="214"/>
        <end position="372"/>
    </location>
</feature>